<comment type="caution">
    <text evidence="4">The sequence shown here is derived from an EMBL/GenBank/DDBJ whole genome shotgun (WGS) entry which is preliminary data.</text>
</comment>
<organism evidence="4 5">
    <name type="scientific">Candidatus Curtissbacteria bacterium GW2011_GWA1_40_24</name>
    <dbReference type="NCBI Taxonomy" id="1618406"/>
    <lineage>
        <taxon>Bacteria</taxon>
        <taxon>Candidatus Curtissiibacteriota</taxon>
    </lineage>
</organism>
<evidence type="ECO:0000313" key="5">
    <source>
        <dbReference type="Proteomes" id="UP000034489"/>
    </source>
</evidence>
<dbReference type="AlphaFoldDB" id="A0A0G0RNR3"/>
<dbReference type="EMBL" id="LBYQ01000021">
    <property type="protein sequence ID" value="KKR54359.1"/>
    <property type="molecule type" value="Genomic_DNA"/>
</dbReference>
<keyword evidence="1 2" id="KW-0597">Phosphoprotein</keyword>
<dbReference type="InterPro" id="IPR001789">
    <property type="entry name" value="Sig_transdc_resp-reg_receiver"/>
</dbReference>
<name>A0A0G0RNR3_9BACT</name>
<dbReference type="PANTHER" id="PTHR44591">
    <property type="entry name" value="STRESS RESPONSE REGULATOR PROTEIN 1"/>
    <property type="match status" value="1"/>
</dbReference>
<reference evidence="4 5" key="1">
    <citation type="journal article" date="2015" name="Nature">
        <title>rRNA introns, odd ribosomes, and small enigmatic genomes across a large radiation of phyla.</title>
        <authorList>
            <person name="Brown C.T."/>
            <person name="Hug L.A."/>
            <person name="Thomas B.C."/>
            <person name="Sharon I."/>
            <person name="Castelle C.J."/>
            <person name="Singh A."/>
            <person name="Wilkins M.J."/>
            <person name="Williams K.H."/>
            <person name="Banfield J.F."/>
        </authorList>
    </citation>
    <scope>NUCLEOTIDE SEQUENCE [LARGE SCALE GENOMIC DNA]</scope>
</reference>
<dbReference type="InterPro" id="IPR050595">
    <property type="entry name" value="Bact_response_regulator"/>
</dbReference>
<dbReference type="SUPFAM" id="SSF52172">
    <property type="entry name" value="CheY-like"/>
    <property type="match status" value="1"/>
</dbReference>
<protein>
    <submittedName>
        <fullName evidence="4">Multi-sensor hybrid histidine kinase</fullName>
    </submittedName>
</protein>
<dbReference type="InterPro" id="IPR011006">
    <property type="entry name" value="CheY-like_superfamily"/>
</dbReference>
<dbReference type="GO" id="GO:0016301">
    <property type="term" value="F:kinase activity"/>
    <property type="evidence" value="ECO:0007669"/>
    <property type="project" value="UniProtKB-KW"/>
</dbReference>
<sequence>MVVEDEHLLLKAIERKLRLNNLNVIACDSGTQAIDNLNKKSAPPDAIWLDYYLGDVNGIEFMQKLRQNPKWADIPVLVVSNSANPDKVSKMMALGAKGYLLKADYRLDTLVLEIQSLINTKRQKQNGQ</sequence>
<accession>A0A0G0RNR3</accession>
<gene>
    <name evidence="4" type="ORF">UT92_C0021G0002</name>
</gene>
<dbReference type="PANTHER" id="PTHR44591:SF3">
    <property type="entry name" value="RESPONSE REGULATORY DOMAIN-CONTAINING PROTEIN"/>
    <property type="match status" value="1"/>
</dbReference>
<keyword evidence="4" id="KW-0808">Transferase</keyword>
<dbReference type="CDD" id="cd00156">
    <property type="entry name" value="REC"/>
    <property type="match status" value="1"/>
</dbReference>
<feature type="modified residue" description="4-aspartylphosphate" evidence="2">
    <location>
        <position position="50"/>
    </location>
</feature>
<evidence type="ECO:0000313" key="4">
    <source>
        <dbReference type="EMBL" id="KKR54359.1"/>
    </source>
</evidence>
<keyword evidence="4" id="KW-0418">Kinase</keyword>
<dbReference type="GO" id="GO:0000160">
    <property type="term" value="P:phosphorelay signal transduction system"/>
    <property type="evidence" value="ECO:0007669"/>
    <property type="project" value="InterPro"/>
</dbReference>
<evidence type="ECO:0000256" key="1">
    <source>
        <dbReference type="ARBA" id="ARBA00022553"/>
    </source>
</evidence>
<dbReference type="Proteomes" id="UP000034489">
    <property type="component" value="Unassembled WGS sequence"/>
</dbReference>
<evidence type="ECO:0000256" key="2">
    <source>
        <dbReference type="PROSITE-ProRule" id="PRU00169"/>
    </source>
</evidence>
<dbReference type="SMART" id="SM00448">
    <property type="entry name" value="REC"/>
    <property type="match status" value="1"/>
</dbReference>
<proteinExistence type="predicted"/>
<dbReference type="Gene3D" id="3.40.50.2300">
    <property type="match status" value="1"/>
</dbReference>
<dbReference type="Pfam" id="PF00072">
    <property type="entry name" value="Response_reg"/>
    <property type="match status" value="1"/>
</dbReference>
<feature type="domain" description="Response regulatory" evidence="3">
    <location>
        <begin position="1"/>
        <end position="117"/>
    </location>
</feature>
<dbReference type="PROSITE" id="PS50110">
    <property type="entry name" value="RESPONSE_REGULATORY"/>
    <property type="match status" value="1"/>
</dbReference>
<evidence type="ECO:0000259" key="3">
    <source>
        <dbReference type="PROSITE" id="PS50110"/>
    </source>
</evidence>